<comment type="catalytic activity">
    <reaction evidence="10 11">
        <text>tRNA(His) + L-histidine + ATP = L-histidyl-tRNA(His) + AMP + diphosphate + H(+)</text>
        <dbReference type="Rhea" id="RHEA:17313"/>
        <dbReference type="Rhea" id="RHEA-COMP:9665"/>
        <dbReference type="Rhea" id="RHEA-COMP:9689"/>
        <dbReference type="ChEBI" id="CHEBI:15378"/>
        <dbReference type="ChEBI" id="CHEBI:30616"/>
        <dbReference type="ChEBI" id="CHEBI:33019"/>
        <dbReference type="ChEBI" id="CHEBI:57595"/>
        <dbReference type="ChEBI" id="CHEBI:78442"/>
        <dbReference type="ChEBI" id="CHEBI:78527"/>
        <dbReference type="ChEBI" id="CHEBI:456215"/>
        <dbReference type="EC" id="6.1.1.21"/>
    </reaction>
</comment>
<dbReference type="HAMAP" id="MF_00127">
    <property type="entry name" value="His_tRNA_synth"/>
    <property type="match status" value="1"/>
</dbReference>
<dbReference type="InterPro" id="IPR033656">
    <property type="entry name" value="HisRS_anticodon"/>
</dbReference>
<evidence type="ECO:0000256" key="12">
    <source>
        <dbReference type="PIRSR" id="PIRSR001549-1"/>
    </source>
</evidence>
<dbReference type="PANTHER" id="PTHR43707">
    <property type="entry name" value="HISTIDYL-TRNA SYNTHETASE"/>
    <property type="match status" value="1"/>
</dbReference>
<evidence type="ECO:0000256" key="4">
    <source>
        <dbReference type="ARBA" id="ARBA00022490"/>
    </source>
</evidence>
<keyword evidence="15" id="KW-1185">Reference proteome</keyword>
<dbReference type="InterPro" id="IPR045864">
    <property type="entry name" value="aa-tRNA-synth_II/BPL/LPL"/>
</dbReference>
<dbReference type="PANTHER" id="PTHR43707:SF1">
    <property type="entry name" value="HISTIDINE--TRNA LIGASE, MITOCHONDRIAL-RELATED"/>
    <property type="match status" value="1"/>
</dbReference>
<keyword evidence="5 11" id="KW-0436">Ligase</keyword>
<feature type="binding site" evidence="12">
    <location>
        <position position="131"/>
    </location>
    <ligand>
        <name>L-histidine</name>
        <dbReference type="ChEBI" id="CHEBI:57595"/>
    </ligand>
</feature>
<dbReference type="FunFam" id="3.30.930.10:FF:000005">
    <property type="entry name" value="Histidine--tRNA ligase"/>
    <property type="match status" value="1"/>
</dbReference>
<evidence type="ECO:0000313" key="15">
    <source>
        <dbReference type="Proteomes" id="UP000245921"/>
    </source>
</evidence>
<evidence type="ECO:0000256" key="5">
    <source>
        <dbReference type="ARBA" id="ARBA00022598"/>
    </source>
</evidence>
<dbReference type="InterPro" id="IPR036621">
    <property type="entry name" value="Anticodon-bd_dom_sf"/>
</dbReference>
<feature type="binding site" evidence="12">
    <location>
        <begin position="260"/>
        <end position="261"/>
    </location>
    <ligand>
        <name>L-histidine</name>
        <dbReference type="ChEBI" id="CHEBI:57595"/>
    </ligand>
</feature>
<dbReference type="Pfam" id="PF03129">
    <property type="entry name" value="HGTP_anticodon"/>
    <property type="match status" value="1"/>
</dbReference>
<feature type="binding site" evidence="12">
    <location>
        <begin position="82"/>
        <end position="84"/>
    </location>
    <ligand>
        <name>L-histidine</name>
        <dbReference type="ChEBI" id="CHEBI:57595"/>
    </ligand>
</feature>
<feature type="binding site" evidence="12">
    <location>
        <position position="113"/>
    </location>
    <ligand>
        <name>L-histidine</name>
        <dbReference type="ChEBI" id="CHEBI:57595"/>
    </ligand>
</feature>
<evidence type="ECO:0000256" key="11">
    <source>
        <dbReference type="HAMAP-Rule" id="MF_00127"/>
    </source>
</evidence>
<dbReference type="CDD" id="cd00773">
    <property type="entry name" value="HisRS-like_core"/>
    <property type="match status" value="1"/>
</dbReference>
<dbReference type="NCBIfam" id="TIGR00442">
    <property type="entry name" value="hisS"/>
    <property type="match status" value="1"/>
</dbReference>
<dbReference type="GO" id="GO:0005737">
    <property type="term" value="C:cytoplasm"/>
    <property type="evidence" value="ECO:0007669"/>
    <property type="project" value="UniProtKB-SubCell"/>
</dbReference>
<dbReference type="Proteomes" id="UP000245921">
    <property type="component" value="Unassembled WGS sequence"/>
</dbReference>
<dbReference type="RefSeq" id="WP_109605124.1">
    <property type="nucleotide sequence ID" value="NZ_JAMHJO010000001.1"/>
</dbReference>
<dbReference type="AlphaFoldDB" id="A0AA45C5Y3"/>
<feature type="binding site" evidence="12">
    <location>
        <position position="256"/>
    </location>
    <ligand>
        <name>L-histidine</name>
        <dbReference type="ChEBI" id="CHEBI:57595"/>
    </ligand>
</feature>
<dbReference type="EMBL" id="QGGI01000012">
    <property type="protein sequence ID" value="PWJ90546.1"/>
    <property type="molecule type" value="Genomic_DNA"/>
</dbReference>
<dbReference type="PIRSF" id="PIRSF001549">
    <property type="entry name" value="His-tRNA_synth"/>
    <property type="match status" value="1"/>
</dbReference>
<comment type="similarity">
    <text evidence="2 11">Belongs to the class-II aminoacyl-tRNA synthetase family.</text>
</comment>
<evidence type="ECO:0000256" key="3">
    <source>
        <dbReference type="ARBA" id="ARBA00011738"/>
    </source>
</evidence>
<dbReference type="Gene3D" id="3.40.50.800">
    <property type="entry name" value="Anticodon-binding domain"/>
    <property type="match status" value="1"/>
</dbReference>
<dbReference type="InterPro" id="IPR006195">
    <property type="entry name" value="aa-tRNA-synth_II"/>
</dbReference>
<evidence type="ECO:0000256" key="1">
    <source>
        <dbReference type="ARBA" id="ARBA00004496"/>
    </source>
</evidence>
<sequence length="421" mass="48302">MSKFKRIKGTQDIYGEDIKYWDFIEKTMKKVFLKYGFKEIRTPIFESTDLFNRGVGEGTDIVQKEMYTFEDKGGRSITLRPEGTASVVRAYIENSMINFGSPMKLFYNGPMFRYEKPQAGRLRQFYQIGAEVFGTEYPLSDAEVICMINDAFKELGLNNYTIRLNSIGKKESREEYKNILKNYYSDKFDDLCEDCKIRYENNILRLLDCKIDTNYAKNAPSILESLNHEDKMHFDSVKKHLETMDVPFIVDDKIVRGLDYYTQTVFEFIHEGLGAQSTLAAGGRYDNLVSEIGGNSTPAIGFAMGIERLVMALKSENIIIDDCEDIDVYIVNSGESAEFEAVRIARELRDKGIKTFMNISKRGFSSQMKHANKLNASFAVIIGEDEIDKNIVTFKDMESGEQIQVERGWFVNLILEKLANK</sequence>
<dbReference type="GO" id="GO:0004821">
    <property type="term" value="F:histidine-tRNA ligase activity"/>
    <property type="evidence" value="ECO:0007669"/>
    <property type="project" value="UniProtKB-UniRule"/>
</dbReference>
<feature type="domain" description="Aminoacyl-transfer RNA synthetases class-II family profile" evidence="13">
    <location>
        <begin position="1"/>
        <end position="321"/>
    </location>
</feature>
<keyword evidence="7 11" id="KW-0067">ATP-binding</keyword>
<dbReference type="Gene3D" id="3.30.930.10">
    <property type="entry name" value="Bira Bifunctional Protein, Domain 2"/>
    <property type="match status" value="1"/>
</dbReference>
<keyword evidence="4 11" id="KW-0963">Cytoplasm</keyword>
<evidence type="ECO:0000313" key="14">
    <source>
        <dbReference type="EMBL" id="PWJ90546.1"/>
    </source>
</evidence>
<feature type="binding site" evidence="12">
    <location>
        <position position="127"/>
    </location>
    <ligand>
        <name>L-histidine</name>
        <dbReference type="ChEBI" id="CHEBI:57595"/>
    </ligand>
</feature>
<protein>
    <recommendedName>
        <fullName evidence="11">Histidine--tRNA ligase</fullName>
        <ecNumber evidence="11">6.1.1.21</ecNumber>
    </recommendedName>
    <alternativeName>
        <fullName evidence="11">Histidyl-tRNA synthetase</fullName>
        <shortName evidence="11">HisRS</shortName>
    </alternativeName>
</protein>
<dbReference type="InterPro" id="IPR015807">
    <property type="entry name" value="His-tRNA-ligase"/>
</dbReference>
<dbReference type="SUPFAM" id="SSF55681">
    <property type="entry name" value="Class II aaRS and biotin synthetases"/>
    <property type="match status" value="1"/>
</dbReference>
<dbReference type="CDD" id="cd00859">
    <property type="entry name" value="HisRS_anticodon"/>
    <property type="match status" value="1"/>
</dbReference>
<gene>
    <name evidence="11" type="primary">hisS</name>
    <name evidence="14" type="ORF">C7380_11214</name>
</gene>
<reference evidence="14 15" key="1">
    <citation type="submission" date="2018-05" db="EMBL/GenBank/DDBJ databases">
        <title>Genomic Encyclopedia of Type Strains, Phase IV (KMG-IV): sequencing the most valuable type-strain genomes for metagenomic binning, comparative biology and taxonomic classification.</title>
        <authorList>
            <person name="Goeker M."/>
        </authorList>
    </citation>
    <scope>NUCLEOTIDE SEQUENCE [LARGE SCALE GENOMIC DNA]</scope>
    <source>
        <strain evidence="14 15">DSM 24906</strain>
    </source>
</reference>
<accession>A0AA45C5Y3</accession>
<evidence type="ECO:0000256" key="8">
    <source>
        <dbReference type="ARBA" id="ARBA00022917"/>
    </source>
</evidence>
<evidence type="ECO:0000256" key="6">
    <source>
        <dbReference type="ARBA" id="ARBA00022741"/>
    </source>
</evidence>
<dbReference type="GO" id="GO:0006427">
    <property type="term" value="P:histidyl-tRNA aminoacylation"/>
    <property type="evidence" value="ECO:0007669"/>
    <property type="project" value="UniProtKB-UniRule"/>
</dbReference>
<keyword evidence="9 11" id="KW-0030">Aminoacyl-tRNA synthetase</keyword>
<dbReference type="GO" id="GO:0005524">
    <property type="term" value="F:ATP binding"/>
    <property type="evidence" value="ECO:0007669"/>
    <property type="project" value="UniProtKB-UniRule"/>
</dbReference>
<dbReference type="SUPFAM" id="SSF52954">
    <property type="entry name" value="Class II aaRS ABD-related"/>
    <property type="match status" value="1"/>
</dbReference>
<evidence type="ECO:0000256" key="9">
    <source>
        <dbReference type="ARBA" id="ARBA00023146"/>
    </source>
</evidence>
<evidence type="ECO:0000256" key="2">
    <source>
        <dbReference type="ARBA" id="ARBA00008226"/>
    </source>
</evidence>
<dbReference type="EC" id="6.1.1.21" evidence="11"/>
<dbReference type="InterPro" id="IPR041715">
    <property type="entry name" value="HisRS-like_core"/>
</dbReference>
<proteinExistence type="inferred from homology"/>
<dbReference type="PROSITE" id="PS50862">
    <property type="entry name" value="AA_TRNA_LIGASE_II"/>
    <property type="match status" value="1"/>
</dbReference>
<evidence type="ECO:0000256" key="10">
    <source>
        <dbReference type="ARBA" id="ARBA00047639"/>
    </source>
</evidence>
<name>A0AA45C5Y3_9BACT</name>
<keyword evidence="6 11" id="KW-0547">Nucleotide-binding</keyword>
<keyword evidence="8 11" id="KW-0648">Protein biosynthesis</keyword>
<dbReference type="InterPro" id="IPR004516">
    <property type="entry name" value="HisRS/HisZ"/>
</dbReference>
<dbReference type="InterPro" id="IPR004154">
    <property type="entry name" value="Anticodon-bd"/>
</dbReference>
<evidence type="ECO:0000259" key="13">
    <source>
        <dbReference type="PROSITE" id="PS50862"/>
    </source>
</evidence>
<evidence type="ECO:0000256" key="7">
    <source>
        <dbReference type="ARBA" id="ARBA00022840"/>
    </source>
</evidence>
<comment type="subcellular location">
    <subcellularLocation>
        <location evidence="1 11">Cytoplasm</location>
    </subcellularLocation>
</comment>
<dbReference type="Pfam" id="PF13393">
    <property type="entry name" value="tRNA-synt_His"/>
    <property type="match status" value="1"/>
</dbReference>
<comment type="caution">
    <text evidence="14">The sequence shown here is derived from an EMBL/GenBank/DDBJ whole genome shotgun (WGS) entry which is preliminary data.</text>
</comment>
<organism evidence="14 15">
    <name type="scientific">Oceanotoga teriensis</name>
    <dbReference type="NCBI Taxonomy" id="515440"/>
    <lineage>
        <taxon>Bacteria</taxon>
        <taxon>Thermotogati</taxon>
        <taxon>Thermotogota</taxon>
        <taxon>Thermotogae</taxon>
        <taxon>Petrotogales</taxon>
        <taxon>Petrotogaceae</taxon>
        <taxon>Oceanotoga</taxon>
    </lineage>
</organism>
<comment type="subunit">
    <text evidence="3 11">Homodimer.</text>
</comment>